<dbReference type="Proteomes" id="UP000287296">
    <property type="component" value="Unassembled WGS sequence"/>
</dbReference>
<comment type="caution">
    <text evidence="1">The sequence shown here is derived from an EMBL/GenBank/DDBJ whole genome shotgun (WGS) entry which is preliminary data.</text>
</comment>
<dbReference type="AlphaFoldDB" id="A0A429X1A4"/>
<name>A0A429X1A4_SIMTE</name>
<evidence type="ECO:0000313" key="1">
    <source>
        <dbReference type="EMBL" id="RST57264.1"/>
    </source>
</evidence>
<proteinExistence type="predicted"/>
<dbReference type="EMBL" id="QYTW02000038">
    <property type="protein sequence ID" value="RST57264.1"/>
    <property type="molecule type" value="Genomic_DNA"/>
</dbReference>
<feature type="non-terminal residue" evidence="1">
    <location>
        <position position="113"/>
    </location>
</feature>
<protein>
    <submittedName>
        <fullName evidence="1">Transposase</fullName>
    </submittedName>
</protein>
<reference evidence="1 2" key="1">
    <citation type="submission" date="2018-12" db="EMBL/GenBank/DDBJ databases">
        <authorList>
            <person name="Sun L."/>
            <person name="Chen Z."/>
        </authorList>
    </citation>
    <scope>NUCLEOTIDE SEQUENCE [LARGE SCALE GENOMIC DNA]</scope>
    <source>
        <strain evidence="1 2">LMG 29736</strain>
    </source>
</reference>
<evidence type="ECO:0000313" key="2">
    <source>
        <dbReference type="Proteomes" id="UP000287296"/>
    </source>
</evidence>
<gene>
    <name evidence="1" type="ORF">D5F11_023730</name>
</gene>
<accession>A0A429X1A4</accession>
<sequence length="113" mass="13203">MLRCMKTLFRASKETIDRLFECNRVSGEVWNFCLALAKETHLKTGKWITKSELQKRSKGIFPIHSQSVQAVCHKYLFARDAALKARKAGHKTKYPYKKKTYFNTKWANNGFKV</sequence>
<organism evidence="1 2">
    <name type="scientific">Siminovitchia terrae</name>
    <name type="common">Bacillus terrae</name>
    <dbReference type="NCBI Taxonomy" id="1914933"/>
    <lineage>
        <taxon>Bacteria</taxon>
        <taxon>Bacillati</taxon>
        <taxon>Bacillota</taxon>
        <taxon>Bacilli</taxon>
        <taxon>Bacillales</taxon>
        <taxon>Bacillaceae</taxon>
        <taxon>Siminovitchia</taxon>
    </lineage>
</organism>